<evidence type="ECO:0000313" key="5">
    <source>
        <dbReference type="Proteomes" id="UP001152484"/>
    </source>
</evidence>
<dbReference type="PANTHER" id="PTHR42648">
    <property type="entry name" value="TRANSPOSASE, PUTATIVE-RELATED"/>
    <property type="match status" value="1"/>
</dbReference>
<reference evidence="4" key="1">
    <citation type="submission" date="2022-07" db="EMBL/GenBank/DDBJ databases">
        <authorList>
            <person name="Macas J."/>
            <person name="Novak P."/>
            <person name="Neumann P."/>
        </authorList>
    </citation>
    <scope>NUCLEOTIDE SEQUENCE</scope>
</reference>
<protein>
    <recommendedName>
        <fullName evidence="6">GAG-pre-integrase domain-containing protein</fullName>
    </recommendedName>
</protein>
<dbReference type="OrthoDB" id="1745225at2759"/>
<keyword evidence="5" id="KW-1185">Reference proteome</keyword>
<dbReference type="InterPro" id="IPR025724">
    <property type="entry name" value="GAG-pre-integrase_dom"/>
</dbReference>
<proteinExistence type="predicted"/>
<gene>
    <name evidence="4" type="ORF">CEURO_LOCUS7264</name>
</gene>
<keyword evidence="1" id="KW-0378">Hydrolase</keyword>
<dbReference type="PANTHER" id="PTHR42648:SF29">
    <property type="entry name" value="RNA-DIRECTED DNA POLYMERASE"/>
    <property type="match status" value="1"/>
</dbReference>
<dbReference type="GO" id="GO:0008233">
    <property type="term" value="F:peptidase activity"/>
    <property type="evidence" value="ECO:0007669"/>
    <property type="project" value="UniProtKB-KW"/>
</dbReference>
<feature type="domain" description="GAG-pre-integrase" evidence="2">
    <location>
        <begin position="139"/>
        <end position="195"/>
    </location>
</feature>
<evidence type="ECO:0000259" key="3">
    <source>
        <dbReference type="Pfam" id="PF22936"/>
    </source>
</evidence>
<accession>A0A9P1E5C3</accession>
<feature type="domain" description="Retrovirus-related Pol polyprotein from transposon TNT 1-94-like beta-barrel" evidence="3">
    <location>
        <begin position="32"/>
        <end position="107"/>
    </location>
</feature>
<evidence type="ECO:0000259" key="2">
    <source>
        <dbReference type="Pfam" id="PF13976"/>
    </source>
</evidence>
<evidence type="ECO:0008006" key="6">
    <source>
        <dbReference type="Google" id="ProtNLM"/>
    </source>
</evidence>
<dbReference type="GO" id="GO:0006508">
    <property type="term" value="P:proteolysis"/>
    <property type="evidence" value="ECO:0007669"/>
    <property type="project" value="UniProtKB-KW"/>
</dbReference>
<name>A0A9P1E5C3_CUSEU</name>
<dbReference type="InterPro" id="IPR039537">
    <property type="entry name" value="Retrotran_Ty1/copia-like"/>
</dbReference>
<sequence>MQSDFQSPGNVIEQPSNSQVNMAGNTWTASSWIIDSGASEHITCENTMLANVMRNSSESPVQIPNGEAVPVHSVGSVNLPNGLTLTRVLFIPSFHCNLSSANRLAKEHNCILTFFENFCVIQDLPSRKLIEVARCRNGLYYLEDHIGEREAMTVSPNFEVWHQRLGHASDEKIRHIFQDFKRPISFCDSCVRSKQTRIPFPTGCIKTQQNFDLIHCDIWGGYNCPSFTGERYFLTIVDDYTRSV</sequence>
<organism evidence="4 5">
    <name type="scientific">Cuscuta europaea</name>
    <name type="common">European dodder</name>
    <dbReference type="NCBI Taxonomy" id="41803"/>
    <lineage>
        <taxon>Eukaryota</taxon>
        <taxon>Viridiplantae</taxon>
        <taxon>Streptophyta</taxon>
        <taxon>Embryophyta</taxon>
        <taxon>Tracheophyta</taxon>
        <taxon>Spermatophyta</taxon>
        <taxon>Magnoliopsida</taxon>
        <taxon>eudicotyledons</taxon>
        <taxon>Gunneridae</taxon>
        <taxon>Pentapetalae</taxon>
        <taxon>asterids</taxon>
        <taxon>lamiids</taxon>
        <taxon>Solanales</taxon>
        <taxon>Convolvulaceae</taxon>
        <taxon>Cuscuteae</taxon>
        <taxon>Cuscuta</taxon>
        <taxon>Cuscuta subgen. Cuscuta</taxon>
    </lineage>
</organism>
<dbReference type="Pfam" id="PF13976">
    <property type="entry name" value="gag_pre-integrs"/>
    <property type="match status" value="1"/>
</dbReference>
<dbReference type="AlphaFoldDB" id="A0A9P1E5C3"/>
<evidence type="ECO:0000313" key="4">
    <source>
        <dbReference type="EMBL" id="CAH9079856.1"/>
    </source>
</evidence>
<keyword evidence="1" id="KW-0645">Protease</keyword>
<dbReference type="Pfam" id="PF22936">
    <property type="entry name" value="Pol_BBD"/>
    <property type="match status" value="1"/>
</dbReference>
<dbReference type="Proteomes" id="UP001152484">
    <property type="component" value="Unassembled WGS sequence"/>
</dbReference>
<comment type="caution">
    <text evidence="4">The sequence shown here is derived from an EMBL/GenBank/DDBJ whole genome shotgun (WGS) entry which is preliminary data.</text>
</comment>
<evidence type="ECO:0000256" key="1">
    <source>
        <dbReference type="ARBA" id="ARBA00022670"/>
    </source>
</evidence>
<dbReference type="EMBL" id="CAMAPE010000011">
    <property type="protein sequence ID" value="CAH9079856.1"/>
    <property type="molecule type" value="Genomic_DNA"/>
</dbReference>
<dbReference type="InterPro" id="IPR054722">
    <property type="entry name" value="PolX-like_BBD"/>
</dbReference>